<dbReference type="InterPro" id="IPR002577">
    <property type="entry name" value="HTH_HxlR"/>
</dbReference>
<evidence type="ECO:0000313" key="6">
    <source>
        <dbReference type="EMBL" id="QDH14480.2"/>
    </source>
</evidence>
<keyword evidence="3" id="KW-0804">Transcription</keyword>
<evidence type="ECO:0000256" key="4">
    <source>
        <dbReference type="SAM" id="MobiDB-lite"/>
    </source>
</evidence>
<dbReference type="InterPro" id="IPR036390">
    <property type="entry name" value="WH_DNA-bd_sf"/>
</dbReference>
<dbReference type="GO" id="GO:0003677">
    <property type="term" value="F:DNA binding"/>
    <property type="evidence" value="ECO:0007669"/>
    <property type="project" value="UniProtKB-KW"/>
</dbReference>
<evidence type="ECO:0000256" key="3">
    <source>
        <dbReference type="ARBA" id="ARBA00023163"/>
    </source>
</evidence>
<proteinExistence type="predicted"/>
<reference evidence="6 7" key="1">
    <citation type="submission" date="2019-03" db="EMBL/GenBank/DDBJ databases">
        <title>The complete genome sequence of Swingsia_sp. F3b2 LMG30590(T).</title>
        <authorList>
            <person name="Chua K.-O."/>
            <person name="Chan K.-G."/>
            <person name="See-Too W.-S."/>
        </authorList>
    </citation>
    <scope>NUCLEOTIDE SEQUENCE [LARGE SCALE GENOMIC DNA]</scope>
    <source>
        <strain evidence="6 7">F3b2</strain>
    </source>
</reference>
<dbReference type="InterPro" id="IPR036388">
    <property type="entry name" value="WH-like_DNA-bd_sf"/>
</dbReference>
<dbReference type="Pfam" id="PF01638">
    <property type="entry name" value="HxlR"/>
    <property type="match status" value="1"/>
</dbReference>
<dbReference type="PANTHER" id="PTHR33204:SF29">
    <property type="entry name" value="TRANSCRIPTIONAL REGULATOR"/>
    <property type="match status" value="1"/>
</dbReference>
<accession>A0A4Y6UC25</accession>
<feature type="compositionally biased region" description="Basic and acidic residues" evidence="4">
    <location>
        <begin position="146"/>
        <end position="156"/>
    </location>
</feature>
<dbReference type="PANTHER" id="PTHR33204">
    <property type="entry name" value="TRANSCRIPTIONAL REGULATOR, MARR FAMILY"/>
    <property type="match status" value="1"/>
</dbReference>
<feature type="domain" description="HTH hxlR-type" evidence="5">
    <location>
        <begin position="37"/>
        <end position="135"/>
    </location>
</feature>
<dbReference type="SUPFAM" id="SSF46785">
    <property type="entry name" value="Winged helix' DNA-binding domain"/>
    <property type="match status" value="1"/>
</dbReference>
<dbReference type="EMBL" id="CP038231">
    <property type="protein sequence ID" value="QDH14480.2"/>
    <property type="molecule type" value="Genomic_DNA"/>
</dbReference>
<feature type="region of interest" description="Disordered" evidence="4">
    <location>
        <begin position="1"/>
        <end position="35"/>
    </location>
</feature>
<dbReference type="PROSITE" id="PS51118">
    <property type="entry name" value="HTH_HXLR"/>
    <property type="match status" value="1"/>
</dbReference>
<evidence type="ECO:0000259" key="5">
    <source>
        <dbReference type="PROSITE" id="PS51118"/>
    </source>
</evidence>
<dbReference type="OrthoDB" id="9800350at2"/>
<protein>
    <submittedName>
        <fullName evidence="6">Helix-turn-helix transcriptional regulator</fullName>
    </submittedName>
</protein>
<evidence type="ECO:0000256" key="2">
    <source>
        <dbReference type="ARBA" id="ARBA00023125"/>
    </source>
</evidence>
<organism evidence="6 7">
    <name type="scientific">Formicincola oecophyllae</name>
    <dbReference type="NCBI Taxonomy" id="2558361"/>
    <lineage>
        <taxon>Bacteria</taxon>
        <taxon>Pseudomonadati</taxon>
        <taxon>Pseudomonadota</taxon>
        <taxon>Alphaproteobacteria</taxon>
        <taxon>Acetobacterales</taxon>
        <taxon>Acetobacteraceae</taxon>
        <taxon>Formicincola</taxon>
    </lineage>
</organism>
<feature type="region of interest" description="Disordered" evidence="4">
    <location>
        <begin position="134"/>
        <end position="156"/>
    </location>
</feature>
<name>A0A4Y6UC25_9PROT</name>
<evidence type="ECO:0000313" key="7">
    <source>
        <dbReference type="Proteomes" id="UP000318709"/>
    </source>
</evidence>
<dbReference type="Gene3D" id="1.10.10.10">
    <property type="entry name" value="Winged helix-like DNA-binding domain superfamily/Winged helix DNA-binding domain"/>
    <property type="match status" value="1"/>
</dbReference>
<dbReference type="AlphaFoldDB" id="A0A4Y6UC25"/>
<keyword evidence="2" id="KW-0238">DNA-binding</keyword>
<gene>
    <name evidence="6" type="ORF">E3E12_07290</name>
</gene>
<keyword evidence="1" id="KW-0805">Transcription regulation</keyword>
<keyword evidence="7" id="KW-1185">Reference proteome</keyword>
<evidence type="ECO:0000256" key="1">
    <source>
        <dbReference type="ARBA" id="ARBA00023015"/>
    </source>
</evidence>
<dbReference type="Proteomes" id="UP000318709">
    <property type="component" value="Chromosome"/>
</dbReference>
<dbReference type="KEGG" id="swf:E3E12_07290"/>
<sequence length="156" mass="17456">MKDRNAATRPTPRNAEQAPAVPARRRRHPHPAPSPACAVEATLSLIDGKWKGSVLWHLLKGPQRFGELRRLMPRVTQRILTNQLRELEEDGLVLREVFPVVPLRVEYSLTPLGQSLATVLGSLKAWGDEHEDFWQDGADPKSLGADAREAQKPYQG</sequence>